<evidence type="ECO:0000256" key="7">
    <source>
        <dbReference type="ARBA" id="ARBA00023136"/>
    </source>
</evidence>
<name>A0A8B6YN15_CAMFR</name>
<evidence type="ECO:0000256" key="3">
    <source>
        <dbReference type="ARBA" id="ARBA00022723"/>
    </source>
</evidence>
<dbReference type="RefSeq" id="XP_006188933.2">
    <property type="nucleotide sequence ID" value="XM_006188871.3"/>
</dbReference>
<feature type="domain" description="3CxxC-type" evidence="9">
    <location>
        <begin position="57"/>
        <end position="168"/>
    </location>
</feature>
<dbReference type="GO" id="GO:0008270">
    <property type="term" value="F:zinc ion binding"/>
    <property type="evidence" value="ECO:0007669"/>
    <property type="project" value="UniProtKB-KW"/>
</dbReference>
<dbReference type="SMART" id="SM01328">
    <property type="entry name" value="zf-3CxxC"/>
    <property type="match status" value="1"/>
</dbReference>
<feature type="compositionally biased region" description="Polar residues" evidence="8">
    <location>
        <begin position="404"/>
        <end position="413"/>
    </location>
</feature>
<dbReference type="GO" id="GO:0051205">
    <property type="term" value="P:protein insertion into membrane"/>
    <property type="evidence" value="ECO:0007669"/>
    <property type="project" value="TreeGrafter"/>
</dbReference>
<feature type="region of interest" description="Disordered" evidence="8">
    <location>
        <begin position="210"/>
        <end position="545"/>
    </location>
</feature>
<evidence type="ECO:0000256" key="1">
    <source>
        <dbReference type="ARBA" id="ARBA00004167"/>
    </source>
</evidence>
<protein>
    <submittedName>
        <fullName evidence="11">Receptor-transporting protein 4 isoform X1</fullName>
    </submittedName>
</protein>
<evidence type="ECO:0000256" key="5">
    <source>
        <dbReference type="ARBA" id="ARBA00022833"/>
    </source>
</evidence>
<evidence type="ECO:0000256" key="8">
    <source>
        <dbReference type="SAM" id="MobiDB-lite"/>
    </source>
</evidence>
<dbReference type="GO" id="GO:0016020">
    <property type="term" value="C:membrane"/>
    <property type="evidence" value="ECO:0007669"/>
    <property type="project" value="UniProtKB-SubCell"/>
</dbReference>
<keyword evidence="10" id="KW-1185">Reference proteome</keyword>
<keyword evidence="3" id="KW-0479">Metal-binding</keyword>
<accession>A0A8B6YN15</accession>
<evidence type="ECO:0000256" key="6">
    <source>
        <dbReference type="ARBA" id="ARBA00022989"/>
    </source>
</evidence>
<dbReference type="KEGG" id="cfr:102518386"/>
<dbReference type="GO" id="GO:0006612">
    <property type="term" value="P:protein targeting to membrane"/>
    <property type="evidence" value="ECO:0007669"/>
    <property type="project" value="TreeGrafter"/>
</dbReference>
<evidence type="ECO:0000256" key="2">
    <source>
        <dbReference type="ARBA" id="ARBA00022692"/>
    </source>
</evidence>
<gene>
    <name evidence="11" type="primary">RTP4</name>
</gene>
<organism evidence="10 11">
    <name type="scientific">Camelus ferus</name>
    <name type="common">Wild bactrian camel</name>
    <name type="synonym">Camelus bactrianus ferus</name>
    <dbReference type="NCBI Taxonomy" id="419612"/>
    <lineage>
        <taxon>Eukaryota</taxon>
        <taxon>Metazoa</taxon>
        <taxon>Chordata</taxon>
        <taxon>Craniata</taxon>
        <taxon>Vertebrata</taxon>
        <taxon>Euteleostomi</taxon>
        <taxon>Mammalia</taxon>
        <taxon>Eutheria</taxon>
        <taxon>Laurasiatheria</taxon>
        <taxon>Artiodactyla</taxon>
        <taxon>Tylopoda</taxon>
        <taxon>Camelidae</taxon>
        <taxon>Camelus</taxon>
    </lineage>
</organism>
<reference evidence="10" key="1">
    <citation type="submission" date="2025-05" db="UniProtKB">
        <authorList>
            <consortium name="RefSeq"/>
        </authorList>
    </citation>
    <scope>NUCLEOTIDE SEQUENCE [LARGE SCALE GENOMIC DNA]</scope>
</reference>
<dbReference type="AlphaFoldDB" id="A0A8B6YN15"/>
<sequence>MDSKPQSKTMALDVRTWEQIFQELIWQEKPWARWTLKLDGNLKPDCIAPGWKQYRQRGFGRFQCSSCQRRWASAQVQILCHMKLEPRKSQGQVLMRTFAQRCRKCSRSQFEKPEFSLDSTQRILNNLVQHILEKFYRNGVKVSEIPVKLEVPLDGSHDTANCEACTLGFCMKNLQNCMTEPSKSPLSHMEIRSSSDCIGDVCGQNLPRNQSAEAKETQGSGYSCAHKGSRPSHAAARTQVPGADPQPKGDTGQLLTPGADRQATRGTGPQSIRVARLLPSEWTDPQPIQEGGPLPAGWGHSQSTLGTGPKAPWKTYSQAVRMKSQQSAQEEQATQGAGLQATRVTHPQPTKGTIPRATSGSDTQATGKAGTPTPGSNPQHTQGAIPKATAASGTQVTGRAGTPTPGSNPQHTQGAIPKATAASGTQVTGRAGTPTPGSNSQPTQGAIPKATAGLGSQATGRAGTPTPGSNSQPTQGAIPKATAASGTQATGRAGTPTPGSNSQPTQGAIPKATAASGTQATGRAGTPTPGSNSQQTLKAGHKCGPGTYSGTQAAWGRQEGCSPRGAASDSICRVSPSRLPNDSLGQEQLFRLGYVCVVALFTFLVSRYL</sequence>
<keyword evidence="11" id="KW-0675">Receptor</keyword>
<feature type="compositionally biased region" description="Polar residues" evidence="8">
    <location>
        <begin position="373"/>
        <end position="382"/>
    </location>
</feature>
<reference evidence="11" key="2">
    <citation type="submission" date="2025-08" db="UniProtKB">
        <authorList>
            <consortium name="RefSeq"/>
        </authorList>
    </citation>
    <scope>IDENTIFICATION</scope>
    <source>
        <tissue evidence="11">Ear skin</tissue>
    </source>
</reference>
<feature type="compositionally biased region" description="Polar residues" evidence="8">
    <location>
        <begin position="210"/>
        <end position="221"/>
    </location>
</feature>
<comment type="subcellular location">
    <subcellularLocation>
        <location evidence="1">Membrane</location>
        <topology evidence="1">Single-pass membrane protein</topology>
    </subcellularLocation>
</comment>
<dbReference type="Proteomes" id="UP000694856">
    <property type="component" value="Chromosome 1"/>
</dbReference>
<dbReference type="InterPro" id="IPR027377">
    <property type="entry name" value="ZAR1/RTP1-5-like_Znf-3CxxC"/>
</dbReference>
<keyword evidence="7" id="KW-0472">Membrane</keyword>
<proteinExistence type="predicted"/>
<evidence type="ECO:0000256" key="4">
    <source>
        <dbReference type="ARBA" id="ARBA00022771"/>
    </source>
</evidence>
<keyword evidence="5" id="KW-0862">Zinc</keyword>
<evidence type="ECO:0000259" key="9">
    <source>
        <dbReference type="SMART" id="SM01328"/>
    </source>
</evidence>
<dbReference type="InterPro" id="IPR026096">
    <property type="entry name" value="R-trans_p"/>
</dbReference>
<dbReference type="PANTHER" id="PTHR14402:SF8">
    <property type="entry name" value="RECEPTOR-TRANSPORTING PROTEIN 4"/>
    <property type="match status" value="1"/>
</dbReference>
<dbReference type="GO" id="GO:0001580">
    <property type="term" value="P:detection of chemical stimulus involved in sensory perception of bitter taste"/>
    <property type="evidence" value="ECO:0007669"/>
    <property type="project" value="TreeGrafter"/>
</dbReference>
<dbReference type="CTD" id="64108"/>
<evidence type="ECO:0000313" key="11">
    <source>
        <dbReference type="RefSeq" id="XP_006188933.2"/>
    </source>
</evidence>
<evidence type="ECO:0000313" key="10">
    <source>
        <dbReference type="Proteomes" id="UP000694856"/>
    </source>
</evidence>
<keyword evidence="2" id="KW-0812">Transmembrane</keyword>
<feature type="compositionally biased region" description="Polar residues" evidence="8">
    <location>
        <begin position="343"/>
        <end position="366"/>
    </location>
</feature>
<dbReference type="GeneID" id="102518386"/>
<dbReference type="PANTHER" id="PTHR14402">
    <property type="entry name" value="RECEPTOR TRANSPORTING PROTEIN"/>
    <property type="match status" value="1"/>
</dbReference>
<feature type="compositionally biased region" description="Polar residues" evidence="8">
    <location>
        <begin position="497"/>
        <end position="506"/>
    </location>
</feature>
<feature type="compositionally biased region" description="Polar residues" evidence="8">
    <location>
        <begin position="466"/>
        <end position="475"/>
    </location>
</feature>
<feature type="compositionally biased region" description="Polar residues" evidence="8">
    <location>
        <begin position="435"/>
        <end position="444"/>
    </location>
</feature>
<keyword evidence="4" id="KW-0863">Zinc-finger</keyword>
<dbReference type="GO" id="GO:0031849">
    <property type="term" value="F:olfactory receptor binding"/>
    <property type="evidence" value="ECO:0007669"/>
    <property type="project" value="TreeGrafter"/>
</dbReference>
<feature type="compositionally biased region" description="Low complexity" evidence="8">
    <location>
        <begin position="324"/>
        <end position="342"/>
    </location>
</feature>
<feature type="compositionally biased region" description="Polar residues" evidence="8">
    <location>
        <begin position="528"/>
        <end position="537"/>
    </location>
</feature>
<dbReference type="GO" id="GO:0005737">
    <property type="term" value="C:cytoplasm"/>
    <property type="evidence" value="ECO:0007669"/>
    <property type="project" value="TreeGrafter"/>
</dbReference>
<keyword evidence="6" id="KW-1133">Transmembrane helix</keyword>
<dbReference type="Pfam" id="PF13695">
    <property type="entry name" value="Zn_ribbon_3CxxC"/>
    <property type="match status" value="1"/>
</dbReference>